<gene>
    <name evidence="2" type="ORF">C361_04795</name>
</gene>
<dbReference type="AlphaFoldDB" id="A0A854Q752"/>
<feature type="compositionally biased region" description="Polar residues" evidence="1">
    <location>
        <begin position="1"/>
        <end position="15"/>
    </location>
</feature>
<feature type="compositionally biased region" description="Polar residues" evidence="1">
    <location>
        <begin position="119"/>
        <end position="129"/>
    </location>
</feature>
<dbReference type="Proteomes" id="UP000199727">
    <property type="component" value="Unassembled WGS sequence"/>
</dbReference>
<name>A0A854Q752_CRYNE</name>
<feature type="region of interest" description="Disordered" evidence="1">
    <location>
        <begin position="50"/>
        <end position="71"/>
    </location>
</feature>
<comment type="caution">
    <text evidence="2">The sequence shown here is derived from an EMBL/GenBank/DDBJ whole genome shotgun (WGS) entry which is preliminary data.</text>
</comment>
<feature type="compositionally biased region" description="Basic and acidic residues" evidence="1">
    <location>
        <begin position="254"/>
        <end position="263"/>
    </location>
</feature>
<dbReference type="Gene3D" id="1.10.287.1490">
    <property type="match status" value="1"/>
</dbReference>
<organism evidence="2 3">
    <name type="scientific">Cryptococcus neoformans Tu259-1</name>
    <dbReference type="NCBI Taxonomy" id="1230072"/>
    <lineage>
        <taxon>Eukaryota</taxon>
        <taxon>Fungi</taxon>
        <taxon>Dikarya</taxon>
        <taxon>Basidiomycota</taxon>
        <taxon>Agaricomycotina</taxon>
        <taxon>Tremellomycetes</taxon>
        <taxon>Tremellales</taxon>
        <taxon>Cryptococcaceae</taxon>
        <taxon>Cryptococcus</taxon>
        <taxon>Cryptococcus neoformans species complex</taxon>
    </lineage>
</organism>
<accession>A0A854Q752</accession>
<evidence type="ECO:0000313" key="3">
    <source>
        <dbReference type="Proteomes" id="UP000199727"/>
    </source>
</evidence>
<feature type="compositionally biased region" description="Polar residues" evidence="1">
    <location>
        <begin position="268"/>
        <end position="277"/>
    </location>
</feature>
<reference evidence="2 3" key="1">
    <citation type="submission" date="2017-06" db="EMBL/GenBank/DDBJ databases">
        <title>Global population genomics of the pathogenic fungus Cryptococcus neoformans var. grubii.</title>
        <authorList>
            <person name="Cuomo C."/>
            <person name="Litvintseva A."/>
            <person name="Chen Y."/>
            <person name="Young S."/>
            <person name="Zeng Q."/>
            <person name="Chapman S."/>
            <person name="Gujja S."/>
            <person name="Saif S."/>
            <person name="Birren B."/>
        </authorList>
    </citation>
    <scope>NUCLEOTIDE SEQUENCE [LARGE SCALE GENOMIC DNA]</scope>
    <source>
        <strain evidence="2 3">Tu259-1</strain>
    </source>
</reference>
<feature type="region of interest" description="Disordered" evidence="1">
    <location>
        <begin position="254"/>
        <end position="315"/>
    </location>
</feature>
<feature type="compositionally biased region" description="Basic and acidic residues" evidence="1">
    <location>
        <begin position="294"/>
        <end position="308"/>
    </location>
</feature>
<feature type="region of interest" description="Disordered" evidence="1">
    <location>
        <begin position="119"/>
        <end position="138"/>
    </location>
</feature>
<protein>
    <submittedName>
        <fullName evidence="2">Uncharacterized protein</fullName>
    </submittedName>
</protein>
<evidence type="ECO:0000313" key="2">
    <source>
        <dbReference type="EMBL" id="OXG17184.1"/>
    </source>
</evidence>
<sequence length="315" mass="35158">MNASNASKENTRSLASSMSTRNSTKSSIPRTARPDAVPLGIKGMALLDDDSANMHNSIPPAKDQNQMTKVTKKDGLMEKKIKGLEKRVDCNAQVNRDKISSLDDRLTKLEAHYYSKFSQTLDTPETPNKTEPPLALIKSPPVPALKRKMDAAMEWEKSMMSGEMSLTSIEEAEANEEEEEIRQNGMQNIKELGKRVSDQQAQIDQMKQQMSQQSEQISFLVASMTQSQQTIASLQFDLDVERGRIADFEARLEDVEDSNDVRDASLILTDSSLPSASKSEEGNDENPIVSVKRKTSEYDDSSKEDMTAPRKRTAY</sequence>
<feature type="compositionally biased region" description="Low complexity" evidence="1">
    <location>
        <begin position="16"/>
        <end position="27"/>
    </location>
</feature>
<feature type="region of interest" description="Disordered" evidence="1">
    <location>
        <begin position="1"/>
        <end position="37"/>
    </location>
</feature>
<dbReference type="EMBL" id="AMKT01000062">
    <property type="protein sequence ID" value="OXG17184.1"/>
    <property type="molecule type" value="Genomic_DNA"/>
</dbReference>
<dbReference type="OrthoDB" id="2574071at2759"/>
<evidence type="ECO:0000256" key="1">
    <source>
        <dbReference type="SAM" id="MobiDB-lite"/>
    </source>
</evidence>
<proteinExistence type="predicted"/>